<name>A0AC61YE22_9FLAO</name>
<accession>A0AC61YE22</accession>
<gene>
    <name evidence="1" type="ORF">FVB9532_03782</name>
</gene>
<dbReference type="EMBL" id="CABVMM010000022">
    <property type="protein sequence ID" value="VVV02483.1"/>
    <property type="molecule type" value="Genomic_DNA"/>
</dbReference>
<comment type="caution">
    <text evidence="1">The sequence shown here is derived from an EMBL/GenBank/DDBJ whole genome shotgun (WGS) entry which is preliminary data.</text>
</comment>
<protein>
    <submittedName>
        <fullName evidence="1">Uncharacterized protein</fullName>
    </submittedName>
</protein>
<sequence length="334" mass="36639">MRKILLGVSLLIGGSLFAQDQIQDILRAGFEDATRFSKDYIAPVSDAAIYSMANGWYNSGKAKDLFHFEISIVSNLSVVPDDKQNFTLNTNDYNYIQFPDGSTSKQVASILGHNNAEQVVQVEYETENGTETASIVLPQGLGDDNINFVPTAYLQGSLGLIKGFEVKLRYFPEIDYDGAKTKFYGAALQHEFTSWLAGEDVFPVGISALIGYNRLEGSYDLEDTQMSATGQQIDTEMNSWIFTAIVSTNLPVINFYGGLGYVNGDSTTRLKGTYTIDEGPLAGQTISNPYTVNSDVGGVNATLGTKLKLGFFRINASYSFQEYQNINLGINFGY</sequence>
<dbReference type="Proteomes" id="UP000356253">
    <property type="component" value="Unassembled WGS sequence"/>
</dbReference>
<reference evidence="1" key="1">
    <citation type="submission" date="2019-09" db="EMBL/GenBank/DDBJ databases">
        <authorList>
            <person name="Rodrigo-Torres L."/>
            <person name="Arahal R. D."/>
            <person name="Lucena T."/>
        </authorList>
    </citation>
    <scope>NUCLEOTIDE SEQUENCE</scope>
    <source>
        <strain evidence="1">ISS653</strain>
    </source>
</reference>
<evidence type="ECO:0000313" key="1">
    <source>
        <dbReference type="EMBL" id="VVV02483.1"/>
    </source>
</evidence>
<evidence type="ECO:0000313" key="2">
    <source>
        <dbReference type="Proteomes" id="UP000356253"/>
    </source>
</evidence>
<organism evidence="1 2">
    <name type="scientific">Mesonia oceanica</name>
    <dbReference type="NCBI Taxonomy" id="2687242"/>
    <lineage>
        <taxon>Bacteria</taxon>
        <taxon>Pseudomonadati</taxon>
        <taxon>Bacteroidota</taxon>
        <taxon>Flavobacteriia</taxon>
        <taxon>Flavobacteriales</taxon>
        <taxon>Flavobacteriaceae</taxon>
        <taxon>Mesonia</taxon>
    </lineage>
</organism>
<keyword evidence="2" id="KW-1185">Reference proteome</keyword>
<proteinExistence type="predicted"/>